<sequence length="133" mass="13537">CNRDENPYIVADRFIAQHDLPPHFKDQIVQFIITSTEKAGGPSLAALPVTGGGCDPLTGGGLAASSSSQARGPAPAPPTAVDLASVSVTGGFLDPFSGTAGRHSAVQGSGQQEGRLSHAPRTTFIVFDSPVPS</sequence>
<feature type="non-terminal residue" evidence="3">
    <location>
        <position position="1"/>
    </location>
</feature>
<dbReference type="InterPro" id="IPR015155">
    <property type="entry name" value="PFU"/>
</dbReference>
<evidence type="ECO:0000313" key="4">
    <source>
        <dbReference type="Proteomes" id="UP000485058"/>
    </source>
</evidence>
<proteinExistence type="predicted"/>
<organism evidence="3 4">
    <name type="scientific">Haematococcus lacustris</name>
    <name type="common">Green alga</name>
    <name type="synonym">Haematococcus pluvialis</name>
    <dbReference type="NCBI Taxonomy" id="44745"/>
    <lineage>
        <taxon>Eukaryota</taxon>
        <taxon>Viridiplantae</taxon>
        <taxon>Chlorophyta</taxon>
        <taxon>core chlorophytes</taxon>
        <taxon>Chlorophyceae</taxon>
        <taxon>CS clade</taxon>
        <taxon>Chlamydomonadales</taxon>
        <taxon>Haematococcaceae</taxon>
        <taxon>Haematococcus</taxon>
    </lineage>
</organism>
<dbReference type="InterPro" id="IPR038122">
    <property type="entry name" value="PFU_sf"/>
</dbReference>
<dbReference type="Pfam" id="PF09070">
    <property type="entry name" value="PFU"/>
    <property type="match status" value="1"/>
</dbReference>
<feature type="non-terminal residue" evidence="3">
    <location>
        <position position="133"/>
    </location>
</feature>
<comment type="caution">
    <text evidence="3">The sequence shown here is derived from an EMBL/GenBank/DDBJ whole genome shotgun (WGS) entry which is preliminary data.</text>
</comment>
<evidence type="ECO:0000259" key="2">
    <source>
        <dbReference type="PROSITE" id="PS51394"/>
    </source>
</evidence>
<feature type="compositionally biased region" description="Low complexity" evidence="1">
    <location>
        <begin position="63"/>
        <end position="72"/>
    </location>
</feature>
<feature type="region of interest" description="Disordered" evidence="1">
    <location>
        <begin position="99"/>
        <end position="120"/>
    </location>
</feature>
<reference evidence="3 4" key="1">
    <citation type="submission" date="2020-02" db="EMBL/GenBank/DDBJ databases">
        <title>Draft genome sequence of Haematococcus lacustris strain NIES-144.</title>
        <authorList>
            <person name="Morimoto D."/>
            <person name="Nakagawa S."/>
            <person name="Yoshida T."/>
            <person name="Sawayama S."/>
        </authorList>
    </citation>
    <scope>NUCLEOTIDE SEQUENCE [LARGE SCALE GENOMIC DNA]</scope>
    <source>
        <strain evidence="3 4">NIES-144</strain>
    </source>
</reference>
<dbReference type="Gene3D" id="3.10.20.870">
    <property type="entry name" value="PFU (PLAA family ubiquitin binding), C-terminal domain"/>
    <property type="match status" value="1"/>
</dbReference>
<name>A0A6A0ADI4_HAELA</name>
<protein>
    <recommendedName>
        <fullName evidence="2">PFU domain-containing protein</fullName>
    </recommendedName>
</protein>
<feature type="domain" description="PFU" evidence="2">
    <location>
        <begin position="1"/>
        <end position="46"/>
    </location>
</feature>
<dbReference type="AlphaFoldDB" id="A0A6A0ADI4"/>
<accession>A0A6A0ADI4</accession>
<dbReference type="EMBL" id="BLLF01005038">
    <property type="protein sequence ID" value="GFH30642.1"/>
    <property type="molecule type" value="Genomic_DNA"/>
</dbReference>
<feature type="region of interest" description="Disordered" evidence="1">
    <location>
        <begin position="58"/>
        <end position="78"/>
    </location>
</feature>
<gene>
    <name evidence="3" type="ORF">HaLaN_29529</name>
</gene>
<dbReference type="Proteomes" id="UP000485058">
    <property type="component" value="Unassembled WGS sequence"/>
</dbReference>
<evidence type="ECO:0000256" key="1">
    <source>
        <dbReference type="SAM" id="MobiDB-lite"/>
    </source>
</evidence>
<dbReference type="PROSITE" id="PS51394">
    <property type="entry name" value="PFU"/>
    <property type="match status" value="1"/>
</dbReference>
<keyword evidence="4" id="KW-1185">Reference proteome</keyword>
<evidence type="ECO:0000313" key="3">
    <source>
        <dbReference type="EMBL" id="GFH30642.1"/>
    </source>
</evidence>